<dbReference type="InterPro" id="IPR011078">
    <property type="entry name" value="PyrdxlP_homeostasis"/>
</dbReference>
<evidence type="ECO:0000313" key="6">
    <source>
        <dbReference type="EMBL" id="GAA0490982.1"/>
    </source>
</evidence>
<proteinExistence type="inferred from homology"/>
<comment type="function">
    <text evidence="2">Pyridoxal 5'-phosphate (PLP)-binding protein, which is involved in PLP homeostasis.</text>
</comment>
<feature type="compositionally biased region" description="Polar residues" evidence="4">
    <location>
        <begin position="1"/>
        <end position="17"/>
    </location>
</feature>
<dbReference type="CDD" id="cd00635">
    <property type="entry name" value="PLPDE_III_YBL036c_like"/>
    <property type="match status" value="1"/>
</dbReference>
<organism evidence="6 7">
    <name type="scientific">Streptomyces olivaceiscleroticus</name>
    <dbReference type="NCBI Taxonomy" id="68245"/>
    <lineage>
        <taxon>Bacteria</taxon>
        <taxon>Bacillati</taxon>
        <taxon>Actinomycetota</taxon>
        <taxon>Actinomycetes</taxon>
        <taxon>Kitasatosporales</taxon>
        <taxon>Streptomycetaceae</taxon>
        <taxon>Streptomyces</taxon>
    </lineage>
</organism>
<feature type="region of interest" description="Disordered" evidence="4">
    <location>
        <begin position="1"/>
        <end position="67"/>
    </location>
</feature>
<dbReference type="EMBL" id="BAAABY010000046">
    <property type="protein sequence ID" value="GAA0490982.1"/>
    <property type="molecule type" value="Genomic_DNA"/>
</dbReference>
<accession>A0ABN1B7Q5</accession>
<feature type="compositionally biased region" description="Basic and acidic residues" evidence="4">
    <location>
        <begin position="45"/>
        <end position="62"/>
    </location>
</feature>
<dbReference type="Gene3D" id="3.20.20.10">
    <property type="entry name" value="Alanine racemase"/>
    <property type="match status" value="1"/>
</dbReference>
<dbReference type="Proteomes" id="UP001500909">
    <property type="component" value="Unassembled WGS sequence"/>
</dbReference>
<dbReference type="HAMAP" id="MF_02087">
    <property type="entry name" value="PLP_homeostasis"/>
    <property type="match status" value="1"/>
</dbReference>
<evidence type="ECO:0000256" key="1">
    <source>
        <dbReference type="ARBA" id="ARBA00022898"/>
    </source>
</evidence>
<sequence length="313" mass="33352">MTAMNEEQTTEFSTASERSAVPEPDAVPERTVAPEGRPAPQDVASDSHRPEPPPDPEPRPEPEPAPFPDAAARLAALRSRLDEACRRAGRPLGSVTLVAVSKYRSRDAVTAALDAGQRDFAESRVQEARVKWPQLRARHPGVRLHLVGPLRTDRTTAAVLGFDALHSIDRTPLAAALAAAMTRTGRRPDCYVHVDTGGTAQRGGVPLDGADAFLKECREVYGLPVVGLMCLPPAGQDPRPHFRVLRSLAAAHGLAGLSMGVSDDFEAAVAEGATVIRVGRALFGPRPRRPRDRTDAGPDGTGGTDRPDPRPPA</sequence>
<comment type="similarity">
    <text evidence="2 3">Belongs to the pyridoxal phosphate-binding protein YggS/PROSC family.</text>
</comment>
<comment type="caution">
    <text evidence="6">The sequence shown here is derived from an EMBL/GenBank/DDBJ whole genome shotgun (WGS) entry which is preliminary data.</text>
</comment>
<dbReference type="NCBIfam" id="TIGR00044">
    <property type="entry name" value="YggS family pyridoxal phosphate-dependent enzyme"/>
    <property type="match status" value="1"/>
</dbReference>
<dbReference type="PANTHER" id="PTHR10146:SF14">
    <property type="entry name" value="PYRIDOXAL PHOSPHATE HOMEOSTASIS PROTEIN"/>
    <property type="match status" value="1"/>
</dbReference>
<dbReference type="SUPFAM" id="SSF51419">
    <property type="entry name" value="PLP-binding barrel"/>
    <property type="match status" value="1"/>
</dbReference>
<evidence type="ECO:0000256" key="4">
    <source>
        <dbReference type="SAM" id="MobiDB-lite"/>
    </source>
</evidence>
<name>A0ABN1B7Q5_9ACTN</name>
<evidence type="ECO:0000256" key="2">
    <source>
        <dbReference type="HAMAP-Rule" id="MF_02087"/>
    </source>
</evidence>
<dbReference type="Pfam" id="PF01168">
    <property type="entry name" value="Ala_racemase_N"/>
    <property type="match status" value="1"/>
</dbReference>
<evidence type="ECO:0000256" key="3">
    <source>
        <dbReference type="RuleBase" id="RU004514"/>
    </source>
</evidence>
<keyword evidence="7" id="KW-1185">Reference proteome</keyword>
<dbReference type="PANTHER" id="PTHR10146">
    <property type="entry name" value="PROLINE SYNTHETASE CO-TRANSCRIBED BACTERIAL HOMOLOG PROTEIN"/>
    <property type="match status" value="1"/>
</dbReference>
<keyword evidence="1 2" id="KW-0663">Pyridoxal phosphate</keyword>
<reference evidence="6 7" key="1">
    <citation type="journal article" date="2019" name="Int. J. Syst. Evol. Microbiol.">
        <title>The Global Catalogue of Microorganisms (GCM) 10K type strain sequencing project: providing services to taxonomists for standard genome sequencing and annotation.</title>
        <authorList>
            <consortium name="The Broad Institute Genomics Platform"/>
            <consortium name="The Broad Institute Genome Sequencing Center for Infectious Disease"/>
            <person name="Wu L."/>
            <person name="Ma J."/>
        </authorList>
    </citation>
    <scope>NUCLEOTIDE SEQUENCE [LARGE SCALE GENOMIC DNA]</scope>
    <source>
        <strain evidence="6 7">JCM 4805</strain>
    </source>
</reference>
<feature type="domain" description="Alanine racemase N-terminal" evidence="5">
    <location>
        <begin position="74"/>
        <end position="287"/>
    </location>
</feature>
<dbReference type="InterPro" id="IPR029066">
    <property type="entry name" value="PLP-binding_barrel"/>
</dbReference>
<dbReference type="InterPro" id="IPR001608">
    <property type="entry name" value="Ala_racemase_N"/>
</dbReference>
<evidence type="ECO:0000313" key="7">
    <source>
        <dbReference type="Proteomes" id="UP001500909"/>
    </source>
</evidence>
<gene>
    <name evidence="6" type="ORF">GCM10010361_65360</name>
</gene>
<feature type="modified residue" description="N6-(pyridoxal phosphate)lysine" evidence="2">
    <location>
        <position position="102"/>
    </location>
</feature>
<feature type="region of interest" description="Disordered" evidence="4">
    <location>
        <begin position="281"/>
        <end position="313"/>
    </location>
</feature>
<protein>
    <recommendedName>
        <fullName evidence="2">Pyridoxal phosphate homeostasis protein</fullName>
        <shortName evidence="2">PLP homeostasis protein</shortName>
    </recommendedName>
</protein>
<evidence type="ECO:0000259" key="5">
    <source>
        <dbReference type="Pfam" id="PF01168"/>
    </source>
</evidence>